<keyword evidence="14" id="KW-0961">Cell wall biogenesis/degradation</keyword>
<dbReference type="GO" id="GO:0000272">
    <property type="term" value="P:polysaccharide catabolic process"/>
    <property type="evidence" value="ECO:0007669"/>
    <property type="project" value="UniProtKB-KW"/>
</dbReference>
<keyword evidence="11" id="KW-0472">Membrane</keyword>
<keyword evidence="12" id="KW-0325">Glycoprotein</keyword>
<comment type="similarity">
    <text evidence="4 19">Belongs to the glycosyl hydrolase 17 family.</text>
</comment>
<feature type="signal peptide" evidence="20">
    <location>
        <begin position="1"/>
        <end position="19"/>
    </location>
</feature>
<dbReference type="AlphaFoldDB" id="A0A1Y2FNG3"/>
<comment type="function">
    <text evidence="16">Glucanases play a role in cell expansion during growth, in cell-cell fusion during mating, and in spore release during sporulation. This enzyme may be involved in beta-glucan degradation. Active on laminarin and lichenan.</text>
</comment>
<evidence type="ECO:0000256" key="14">
    <source>
        <dbReference type="ARBA" id="ARBA00023316"/>
    </source>
</evidence>
<dbReference type="PANTHER" id="PTHR16631">
    <property type="entry name" value="GLUCAN 1,3-BETA-GLUCOSIDASE"/>
    <property type="match status" value="1"/>
</dbReference>
<evidence type="ECO:0000256" key="10">
    <source>
        <dbReference type="ARBA" id="ARBA00022801"/>
    </source>
</evidence>
<evidence type="ECO:0000313" key="21">
    <source>
        <dbReference type="EMBL" id="ORY85532.1"/>
    </source>
</evidence>
<evidence type="ECO:0000256" key="19">
    <source>
        <dbReference type="RuleBase" id="RU004335"/>
    </source>
</evidence>
<dbReference type="Gene3D" id="3.20.20.80">
    <property type="entry name" value="Glycosidases"/>
    <property type="match status" value="1"/>
</dbReference>
<protein>
    <recommendedName>
        <fullName evidence="5">glucan endo-1,3-beta-D-glucosidase</fullName>
        <ecNumber evidence="5">3.2.1.39</ecNumber>
    </recommendedName>
    <alternativeName>
        <fullName evidence="18">Endo-1,3-beta-glucanase btgC</fullName>
    </alternativeName>
    <alternativeName>
        <fullName evidence="17">Laminarinase btgC</fullName>
    </alternativeName>
</protein>
<dbReference type="GeneID" id="63787000"/>
<keyword evidence="9 20" id="KW-0732">Signal</keyword>
<dbReference type="InterPro" id="IPR050732">
    <property type="entry name" value="Beta-glucan_modifiers"/>
</dbReference>
<evidence type="ECO:0000313" key="22">
    <source>
        <dbReference type="Proteomes" id="UP000193685"/>
    </source>
</evidence>
<comment type="caution">
    <text evidence="21">The sequence shown here is derived from an EMBL/GenBank/DDBJ whole genome shotgun (WGS) entry which is preliminary data.</text>
</comment>
<keyword evidence="8" id="KW-0964">Secreted</keyword>
<dbReference type="InterPro" id="IPR000490">
    <property type="entry name" value="Glyco_hydro_17"/>
</dbReference>
<dbReference type="InterPro" id="IPR017853">
    <property type="entry name" value="GH"/>
</dbReference>
<evidence type="ECO:0000256" key="17">
    <source>
        <dbReference type="ARBA" id="ARBA00042373"/>
    </source>
</evidence>
<dbReference type="Proteomes" id="UP000193685">
    <property type="component" value="Unassembled WGS sequence"/>
</dbReference>
<keyword evidence="10 21" id="KW-0378">Hydrolase</keyword>
<keyword evidence="7" id="KW-0134">Cell wall</keyword>
<dbReference type="SUPFAM" id="SSF51445">
    <property type="entry name" value="(Trans)glycosidases"/>
    <property type="match status" value="1"/>
</dbReference>
<evidence type="ECO:0000256" key="9">
    <source>
        <dbReference type="ARBA" id="ARBA00022729"/>
    </source>
</evidence>
<evidence type="ECO:0000256" key="15">
    <source>
        <dbReference type="ARBA" id="ARBA00023326"/>
    </source>
</evidence>
<evidence type="ECO:0000256" key="2">
    <source>
        <dbReference type="ARBA" id="ARBA00004191"/>
    </source>
</evidence>
<evidence type="ECO:0000256" key="8">
    <source>
        <dbReference type="ARBA" id="ARBA00022525"/>
    </source>
</evidence>
<keyword evidence="15" id="KW-0624">Polysaccharide degradation</keyword>
<dbReference type="PANTHER" id="PTHR16631:SF17">
    <property type="entry name" value="GLUCAN ENDO-1,3-BETA-GLUCOSIDASE BTGC"/>
    <property type="match status" value="1"/>
</dbReference>
<dbReference type="GO" id="GO:0042973">
    <property type="term" value="F:glucan endo-1,3-beta-D-glucosidase activity"/>
    <property type="evidence" value="ECO:0007669"/>
    <property type="project" value="UniProtKB-EC"/>
</dbReference>
<sequence length="318" mass="34464">MAKLLVALATIAATSYVSAAPNVATLNARKSMTYAGYNMASNLAGGGCKTQQHWGSDFDIISNWPINALGKAKAIRISSTSHCNALSRMAEPAMQHGYKIFASLSLDDDLFESDKSALRAFLINDPEHCDALSAVGVGSEVGSSEASVYIVVGKMREVKELLADVKCQVPLTHSAAFSAYLNTAAGFDKVVALSDVLAVDYIPYYDNKTDTIEASVELFREAIQAVQSLHKDKPLWITATGYSTSASPEDHYRTAASLSNLQKYWWSMTCGNGPLTQIPSFFWFSAFDDHSKHGETERNFGLATPDKKPKIVLACPKV</sequence>
<dbReference type="OrthoDB" id="941679at2759"/>
<name>A0A1Y2FNG3_PROLT</name>
<evidence type="ECO:0000256" key="20">
    <source>
        <dbReference type="SAM" id="SignalP"/>
    </source>
</evidence>
<comment type="subcellular location">
    <subcellularLocation>
        <location evidence="3">Cell membrane</location>
        <topology evidence="3">Single-pass type II membrane protein</topology>
    </subcellularLocation>
    <subcellularLocation>
        <location evidence="2">Secreted</location>
        <location evidence="2">Cell wall</location>
    </subcellularLocation>
</comment>
<organism evidence="21 22">
    <name type="scientific">Protomyces lactucae-debilis</name>
    <dbReference type="NCBI Taxonomy" id="2754530"/>
    <lineage>
        <taxon>Eukaryota</taxon>
        <taxon>Fungi</taxon>
        <taxon>Dikarya</taxon>
        <taxon>Ascomycota</taxon>
        <taxon>Taphrinomycotina</taxon>
        <taxon>Taphrinomycetes</taxon>
        <taxon>Taphrinales</taxon>
        <taxon>Protomycetaceae</taxon>
        <taxon>Protomyces</taxon>
    </lineage>
</organism>
<proteinExistence type="inferred from homology"/>
<evidence type="ECO:0000256" key="7">
    <source>
        <dbReference type="ARBA" id="ARBA00022512"/>
    </source>
</evidence>
<reference evidence="21 22" key="1">
    <citation type="submission" date="2016-07" db="EMBL/GenBank/DDBJ databases">
        <title>Pervasive Adenine N6-methylation of Active Genes in Fungi.</title>
        <authorList>
            <consortium name="DOE Joint Genome Institute"/>
            <person name="Mondo S.J."/>
            <person name="Dannebaum R.O."/>
            <person name="Kuo R.C."/>
            <person name="Labutti K."/>
            <person name="Haridas S."/>
            <person name="Kuo A."/>
            <person name="Salamov A."/>
            <person name="Ahrendt S.R."/>
            <person name="Lipzen A."/>
            <person name="Sullivan W."/>
            <person name="Andreopoulos W.B."/>
            <person name="Clum A."/>
            <person name="Lindquist E."/>
            <person name="Daum C."/>
            <person name="Ramamoorthy G.K."/>
            <person name="Gryganskyi A."/>
            <person name="Culley D."/>
            <person name="Magnuson J.K."/>
            <person name="James T.Y."/>
            <person name="O'Malley M.A."/>
            <person name="Stajich J.E."/>
            <person name="Spatafora J.W."/>
            <person name="Visel A."/>
            <person name="Grigoriev I.V."/>
        </authorList>
    </citation>
    <scope>NUCLEOTIDE SEQUENCE [LARGE SCALE GENOMIC DNA]</scope>
    <source>
        <strain evidence="21 22">12-1054</strain>
    </source>
</reference>
<feature type="chain" id="PRO_5012892342" description="glucan endo-1,3-beta-D-glucosidase" evidence="20">
    <location>
        <begin position="20"/>
        <end position="318"/>
    </location>
</feature>
<evidence type="ECO:0000256" key="18">
    <source>
        <dbReference type="ARBA" id="ARBA00043078"/>
    </source>
</evidence>
<evidence type="ECO:0000256" key="1">
    <source>
        <dbReference type="ARBA" id="ARBA00000382"/>
    </source>
</evidence>
<keyword evidence="13" id="KW-0119">Carbohydrate metabolism</keyword>
<comment type="catalytic activity">
    <reaction evidence="1">
        <text>Hydrolysis of (1-&gt;3)-beta-D-glucosidic linkages in (1-&gt;3)-beta-D-glucans.</text>
        <dbReference type="EC" id="3.2.1.39"/>
    </reaction>
</comment>
<evidence type="ECO:0000256" key="3">
    <source>
        <dbReference type="ARBA" id="ARBA00004401"/>
    </source>
</evidence>
<gene>
    <name evidence="21" type="ORF">BCR37DRAFT_385952</name>
</gene>
<dbReference type="EMBL" id="MCFI01000004">
    <property type="protein sequence ID" value="ORY85532.1"/>
    <property type="molecule type" value="Genomic_DNA"/>
</dbReference>
<dbReference type="Pfam" id="PF00332">
    <property type="entry name" value="Glyco_hydro_17"/>
    <property type="match status" value="1"/>
</dbReference>
<evidence type="ECO:0000256" key="12">
    <source>
        <dbReference type="ARBA" id="ARBA00023180"/>
    </source>
</evidence>
<evidence type="ECO:0000256" key="16">
    <source>
        <dbReference type="ARBA" id="ARBA00037649"/>
    </source>
</evidence>
<dbReference type="GO" id="GO:0071555">
    <property type="term" value="P:cell wall organization"/>
    <property type="evidence" value="ECO:0007669"/>
    <property type="project" value="UniProtKB-KW"/>
</dbReference>
<dbReference type="STRING" id="56484.A0A1Y2FNG3"/>
<evidence type="ECO:0000256" key="5">
    <source>
        <dbReference type="ARBA" id="ARBA00012780"/>
    </source>
</evidence>
<evidence type="ECO:0000256" key="11">
    <source>
        <dbReference type="ARBA" id="ARBA00023136"/>
    </source>
</evidence>
<evidence type="ECO:0000256" key="6">
    <source>
        <dbReference type="ARBA" id="ARBA00022475"/>
    </source>
</evidence>
<evidence type="ECO:0000256" key="13">
    <source>
        <dbReference type="ARBA" id="ARBA00023277"/>
    </source>
</evidence>
<dbReference type="RefSeq" id="XP_040727014.1">
    <property type="nucleotide sequence ID" value="XM_040870401.1"/>
</dbReference>
<accession>A0A1Y2FNG3</accession>
<keyword evidence="6" id="KW-1003">Cell membrane</keyword>
<keyword evidence="22" id="KW-1185">Reference proteome</keyword>
<dbReference type="GO" id="GO:0005886">
    <property type="term" value="C:plasma membrane"/>
    <property type="evidence" value="ECO:0007669"/>
    <property type="project" value="UniProtKB-SubCell"/>
</dbReference>
<dbReference type="EC" id="3.2.1.39" evidence="5"/>
<evidence type="ECO:0000256" key="4">
    <source>
        <dbReference type="ARBA" id="ARBA00008773"/>
    </source>
</evidence>